<dbReference type="Proteomes" id="UP000292702">
    <property type="component" value="Unassembled WGS sequence"/>
</dbReference>
<protein>
    <recommendedName>
        <fullName evidence="3">F-box domain-containing protein</fullName>
    </recommendedName>
</protein>
<gene>
    <name evidence="1" type="ORF">EIP91_001709</name>
</gene>
<organism evidence="1 2">
    <name type="scientific">Steccherinum ochraceum</name>
    <dbReference type="NCBI Taxonomy" id="92696"/>
    <lineage>
        <taxon>Eukaryota</taxon>
        <taxon>Fungi</taxon>
        <taxon>Dikarya</taxon>
        <taxon>Basidiomycota</taxon>
        <taxon>Agaricomycotina</taxon>
        <taxon>Agaricomycetes</taxon>
        <taxon>Polyporales</taxon>
        <taxon>Steccherinaceae</taxon>
        <taxon>Steccherinum</taxon>
    </lineage>
</organism>
<dbReference type="EMBL" id="RWJN01000147">
    <property type="protein sequence ID" value="TCD66155.1"/>
    <property type="molecule type" value="Genomic_DNA"/>
</dbReference>
<name>A0A4R0RJS9_9APHY</name>
<dbReference type="AlphaFoldDB" id="A0A4R0RJS9"/>
<accession>A0A4R0RJS9</accession>
<keyword evidence="2" id="KW-1185">Reference proteome</keyword>
<comment type="caution">
    <text evidence="1">The sequence shown here is derived from an EMBL/GenBank/DDBJ whole genome shotgun (WGS) entry which is preliminary data.</text>
</comment>
<evidence type="ECO:0000313" key="2">
    <source>
        <dbReference type="Proteomes" id="UP000292702"/>
    </source>
</evidence>
<reference evidence="1 2" key="1">
    <citation type="submission" date="2018-11" db="EMBL/GenBank/DDBJ databases">
        <title>Genome assembly of Steccherinum ochraceum LE-BIN_3174, the white-rot fungus of the Steccherinaceae family (The Residual Polyporoid clade, Polyporales, Basidiomycota).</title>
        <authorList>
            <person name="Fedorova T.V."/>
            <person name="Glazunova O.A."/>
            <person name="Landesman E.O."/>
            <person name="Moiseenko K.V."/>
            <person name="Psurtseva N.V."/>
            <person name="Savinova O.S."/>
            <person name="Shakhova N.V."/>
            <person name="Tyazhelova T.V."/>
            <person name="Vasina D.V."/>
        </authorList>
    </citation>
    <scope>NUCLEOTIDE SEQUENCE [LARGE SCALE GENOMIC DNA]</scope>
    <source>
        <strain evidence="1 2">LE-BIN_3174</strain>
    </source>
</reference>
<sequence>MATLSSLPNELLIAILSEVAGDVSAGHITTTVSRVSKSFHHLIQSTGIDVHYAFLRGIGNMQKFLDVLQLRDMAQRRVHSLLVVVDRDQDIPLENATSDEYTLSLLQTILSNDTPMLHIPISLPALTTLHLSGLITIPPSPTNTFSSLTDIQLLRLSSLPQKHQNIPQLLRTLAPNVRQVKLTFYAEARAMTGWLVLSFMDLLKAFRTRSGSLVKAYPTQTHAFPNSLARIVICYPTPDAEYQPWFATVWRSFEATVDATAHLSDGAVKPAVVVLSASDLGREGEERQKFVDDWMRLNVGEVEEV</sequence>
<proteinExistence type="predicted"/>
<evidence type="ECO:0008006" key="3">
    <source>
        <dbReference type="Google" id="ProtNLM"/>
    </source>
</evidence>
<evidence type="ECO:0000313" key="1">
    <source>
        <dbReference type="EMBL" id="TCD66155.1"/>
    </source>
</evidence>